<evidence type="ECO:0000256" key="2">
    <source>
        <dbReference type="ARBA" id="ARBA00022679"/>
    </source>
</evidence>
<dbReference type="InterPro" id="IPR005177">
    <property type="entry name" value="Kinase-pyrophosphorylase"/>
</dbReference>
<evidence type="ECO:0000256" key="1">
    <source>
        <dbReference type="ARBA" id="ARBA00022527"/>
    </source>
</evidence>
<evidence type="ECO:0000256" key="4">
    <source>
        <dbReference type="ARBA" id="ARBA00022777"/>
    </source>
</evidence>
<dbReference type="GO" id="GO:0043531">
    <property type="term" value="F:ADP binding"/>
    <property type="evidence" value="ECO:0007669"/>
    <property type="project" value="UniProtKB-UniRule"/>
</dbReference>
<comment type="catalytic activity">
    <reaction evidence="5">
        <text>[pyruvate, water dikinase]-phosphate + phosphate + H(+) = [pyruvate, water dikinase] + diphosphate</text>
        <dbReference type="Rhea" id="RHEA:48580"/>
        <dbReference type="Rhea" id="RHEA-COMP:11425"/>
        <dbReference type="Rhea" id="RHEA-COMP:11426"/>
        <dbReference type="ChEBI" id="CHEBI:15378"/>
        <dbReference type="ChEBI" id="CHEBI:33019"/>
        <dbReference type="ChEBI" id="CHEBI:43176"/>
        <dbReference type="ChEBI" id="CHEBI:43474"/>
        <dbReference type="ChEBI" id="CHEBI:68546"/>
        <dbReference type="EC" id="2.7.4.28"/>
    </reaction>
</comment>
<keyword evidence="4 5" id="KW-0418">Kinase</keyword>
<dbReference type="AlphaFoldDB" id="A0A1H9BCW8"/>
<dbReference type="PANTHER" id="PTHR31756:SF3">
    <property type="entry name" value="PYRUVATE, PHOSPHATE DIKINASE REGULATORY PROTEIN 1, CHLOROPLASTIC"/>
    <property type="match status" value="1"/>
</dbReference>
<protein>
    <recommendedName>
        <fullName evidence="5">Putative phosphoenolpyruvate synthase regulatory protein</fullName>
        <shortName evidence="5">PEP synthase regulatory protein</shortName>
        <shortName evidence="5">PSRP</shortName>
        <ecNumber evidence="5">2.7.11.33</ecNumber>
        <ecNumber evidence="5">2.7.4.28</ecNumber>
    </recommendedName>
    <alternativeName>
        <fullName evidence="5">Pyruvate, water dikinase regulatory protein</fullName>
    </alternativeName>
</protein>
<keyword evidence="2 5" id="KW-0808">Transferase</keyword>
<dbReference type="GO" id="GO:0004674">
    <property type="term" value="F:protein serine/threonine kinase activity"/>
    <property type="evidence" value="ECO:0007669"/>
    <property type="project" value="UniProtKB-UniRule"/>
</dbReference>
<dbReference type="STRING" id="867345.SAMN05421693_10878"/>
<dbReference type="EC" id="2.7.4.28" evidence="5"/>
<keyword evidence="7" id="KW-1185">Reference proteome</keyword>
<dbReference type="RefSeq" id="WP_090205096.1">
    <property type="nucleotide sequence ID" value="NZ_FOFO01000008.1"/>
</dbReference>
<evidence type="ECO:0000256" key="5">
    <source>
        <dbReference type="HAMAP-Rule" id="MF_01062"/>
    </source>
</evidence>
<sequence length="271" mass="30703">MTRSVFYVSDGTGITAETLGHTLLTQFEQIHFNTVSLPFINSKEKMDWAVQRINRAAQSDGEPPLVFSTLVDTRRREELERCRGLIFDFLDAFTPRLEEVLGVTAQHVAGRSHGMGNMRTYAERMDALHFAIQNDDGATTRDYPNADVVVMGVSRTGKTPTCMYLALNYGIRAANYPLADDDFDRGTLPASLEPYRKKLFGLTVDGERLHQIRTERRPNSHYASVEQCNKELRAVERMLKREGIPCLNITQMSVEEIAAQLMQQAALMRRI</sequence>
<reference evidence="6 7" key="1">
    <citation type="submission" date="2016-10" db="EMBL/GenBank/DDBJ databases">
        <authorList>
            <person name="de Groot N.N."/>
        </authorList>
    </citation>
    <scope>NUCLEOTIDE SEQUENCE [LARGE SCALE GENOMIC DNA]</scope>
    <source>
        <strain evidence="6 7">B7-7</strain>
    </source>
</reference>
<proteinExistence type="inferred from homology"/>
<name>A0A1H9BCW8_9GAMM</name>
<dbReference type="HAMAP" id="MF_01062">
    <property type="entry name" value="PSRP"/>
    <property type="match status" value="1"/>
</dbReference>
<dbReference type="PANTHER" id="PTHR31756">
    <property type="entry name" value="PYRUVATE, PHOSPHATE DIKINASE REGULATORY PROTEIN 1, CHLOROPLASTIC"/>
    <property type="match status" value="1"/>
</dbReference>
<comment type="catalytic activity">
    <reaction evidence="5">
        <text>[pyruvate, water dikinase] + ADP = [pyruvate, water dikinase]-phosphate + AMP + H(+)</text>
        <dbReference type="Rhea" id="RHEA:46020"/>
        <dbReference type="Rhea" id="RHEA-COMP:11425"/>
        <dbReference type="Rhea" id="RHEA-COMP:11426"/>
        <dbReference type="ChEBI" id="CHEBI:15378"/>
        <dbReference type="ChEBI" id="CHEBI:43176"/>
        <dbReference type="ChEBI" id="CHEBI:68546"/>
        <dbReference type="ChEBI" id="CHEBI:456215"/>
        <dbReference type="ChEBI" id="CHEBI:456216"/>
        <dbReference type="EC" id="2.7.11.33"/>
    </reaction>
</comment>
<dbReference type="Pfam" id="PF03618">
    <property type="entry name" value="Kinase-PPPase"/>
    <property type="match status" value="1"/>
</dbReference>
<dbReference type="OrthoDB" id="9782201at2"/>
<feature type="binding site" evidence="5">
    <location>
        <begin position="152"/>
        <end position="159"/>
    </location>
    <ligand>
        <name>ADP</name>
        <dbReference type="ChEBI" id="CHEBI:456216"/>
    </ligand>
</feature>
<evidence type="ECO:0000256" key="3">
    <source>
        <dbReference type="ARBA" id="ARBA00022741"/>
    </source>
</evidence>
<dbReference type="GO" id="GO:0016776">
    <property type="term" value="F:phosphotransferase activity, phosphate group as acceptor"/>
    <property type="evidence" value="ECO:0007669"/>
    <property type="project" value="UniProtKB-UniRule"/>
</dbReference>
<keyword evidence="1 5" id="KW-0723">Serine/threonine-protein kinase</keyword>
<evidence type="ECO:0000313" key="6">
    <source>
        <dbReference type="EMBL" id="SEP86571.1"/>
    </source>
</evidence>
<keyword evidence="3 5" id="KW-0547">Nucleotide-binding</keyword>
<dbReference type="EC" id="2.7.11.33" evidence="5"/>
<dbReference type="InterPro" id="IPR026530">
    <property type="entry name" value="PSRP"/>
</dbReference>
<evidence type="ECO:0000313" key="7">
    <source>
        <dbReference type="Proteomes" id="UP000199496"/>
    </source>
</evidence>
<comment type="function">
    <text evidence="5">Bifunctional serine/threonine kinase and phosphorylase involved in the regulation of the phosphoenolpyruvate synthase (PEPS) by catalyzing its phosphorylation/dephosphorylation.</text>
</comment>
<dbReference type="Proteomes" id="UP000199496">
    <property type="component" value="Unassembled WGS sequence"/>
</dbReference>
<dbReference type="NCBIfam" id="NF003742">
    <property type="entry name" value="PRK05339.1"/>
    <property type="match status" value="1"/>
</dbReference>
<gene>
    <name evidence="6" type="ORF">SAMN05421693_10878</name>
</gene>
<comment type="similarity">
    <text evidence="5">Belongs to the pyruvate, phosphate/water dikinase regulatory protein family. PSRP subfamily.</text>
</comment>
<organism evidence="6 7">
    <name type="scientific">Ectothiorhodospira magna</name>
    <dbReference type="NCBI Taxonomy" id="867345"/>
    <lineage>
        <taxon>Bacteria</taxon>
        <taxon>Pseudomonadati</taxon>
        <taxon>Pseudomonadota</taxon>
        <taxon>Gammaproteobacteria</taxon>
        <taxon>Chromatiales</taxon>
        <taxon>Ectothiorhodospiraceae</taxon>
        <taxon>Ectothiorhodospira</taxon>
    </lineage>
</organism>
<dbReference type="EMBL" id="FOFO01000008">
    <property type="protein sequence ID" value="SEP86571.1"/>
    <property type="molecule type" value="Genomic_DNA"/>
</dbReference>
<accession>A0A1H9BCW8</accession>
<dbReference type="GO" id="GO:0005524">
    <property type="term" value="F:ATP binding"/>
    <property type="evidence" value="ECO:0007669"/>
    <property type="project" value="InterPro"/>
</dbReference>